<evidence type="ECO:0000256" key="3">
    <source>
        <dbReference type="ARBA" id="ARBA00010206"/>
    </source>
</evidence>
<comment type="similarity">
    <text evidence="3 8">Belongs to the arginine deiminase family.</text>
</comment>
<dbReference type="AlphaFoldDB" id="A0A544W0F5"/>
<dbReference type="PRINTS" id="PR01466">
    <property type="entry name" value="ARGDEIMINASE"/>
</dbReference>
<keyword evidence="6 8" id="KW-0378">Hydrolase</keyword>
<comment type="caution">
    <text evidence="11">The sequence shown here is derived from an EMBL/GenBank/DDBJ whole genome shotgun (WGS) entry which is preliminary data.</text>
</comment>
<dbReference type="SUPFAM" id="SSF55909">
    <property type="entry name" value="Pentein"/>
    <property type="match status" value="1"/>
</dbReference>
<keyword evidence="12" id="KW-1185">Reference proteome</keyword>
<gene>
    <name evidence="8" type="primary">arcA</name>
    <name evidence="11" type="ORF">D8S82_15265</name>
</gene>
<evidence type="ECO:0000256" key="1">
    <source>
        <dbReference type="ARBA" id="ARBA00004496"/>
    </source>
</evidence>
<dbReference type="InterPro" id="IPR003876">
    <property type="entry name" value="Arg_deiminase"/>
</dbReference>
<evidence type="ECO:0000256" key="8">
    <source>
        <dbReference type="HAMAP-Rule" id="MF_00242"/>
    </source>
</evidence>
<dbReference type="EMBL" id="VIFX01000018">
    <property type="protein sequence ID" value="TQR85692.1"/>
    <property type="molecule type" value="Genomic_DNA"/>
</dbReference>
<dbReference type="GO" id="GO:0005737">
    <property type="term" value="C:cytoplasm"/>
    <property type="evidence" value="ECO:0007669"/>
    <property type="project" value="UniProtKB-SubCell"/>
</dbReference>
<keyword evidence="5 8" id="KW-0056">Arginine metabolism</keyword>
<dbReference type="HAMAP" id="MF_00242">
    <property type="entry name" value="Arg_deiminase"/>
    <property type="match status" value="1"/>
</dbReference>
<feature type="active site" description="Amidino-cysteine intermediate" evidence="8 9">
    <location>
        <position position="433"/>
    </location>
</feature>
<reference evidence="11 12" key="1">
    <citation type="submission" date="2018-10" db="EMBL/GenBank/DDBJ databases">
        <title>Draft genome of Mycobacterium hodleri strain B.</title>
        <authorList>
            <person name="Amande T.J."/>
            <person name="Mcgenity T.J."/>
        </authorList>
    </citation>
    <scope>NUCLEOTIDE SEQUENCE [LARGE SCALE GENOMIC DNA]</scope>
    <source>
        <strain evidence="11 12">B</strain>
    </source>
</reference>
<evidence type="ECO:0000256" key="10">
    <source>
        <dbReference type="SAM" id="MobiDB-lite"/>
    </source>
</evidence>
<proteinExistence type="inferred from homology"/>
<dbReference type="PANTHER" id="PTHR47271:SF3">
    <property type="entry name" value="ARGININE DEIMINASE"/>
    <property type="match status" value="1"/>
</dbReference>
<accession>A0A544W0F5</accession>
<evidence type="ECO:0000313" key="11">
    <source>
        <dbReference type="EMBL" id="TQR85692.1"/>
    </source>
</evidence>
<dbReference type="Gene3D" id="3.75.10.10">
    <property type="entry name" value="L-arginine/glycine Amidinotransferase, Chain A"/>
    <property type="match status" value="1"/>
</dbReference>
<comment type="subcellular location">
    <subcellularLocation>
        <location evidence="1 8">Cytoplasm</location>
    </subcellularLocation>
</comment>
<dbReference type="UniPathway" id="UPA00254">
    <property type="reaction ID" value="UER00364"/>
</dbReference>
<dbReference type="EC" id="3.5.3.6" evidence="8"/>
<evidence type="ECO:0000256" key="7">
    <source>
        <dbReference type="ARBA" id="ARBA00049429"/>
    </source>
</evidence>
<name>A0A544W0F5_9MYCO</name>
<organism evidence="11 12">
    <name type="scientific">Mycolicibacterium hodleri</name>
    <dbReference type="NCBI Taxonomy" id="49897"/>
    <lineage>
        <taxon>Bacteria</taxon>
        <taxon>Bacillati</taxon>
        <taxon>Actinomycetota</taxon>
        <taxon>Actinomycetes</taxon>
        <taxon>Mycobacteriales</taxon>
        <taxon>Mycobacteriaceae</taxon>
        <taxon>Mycolicibacterium</taxon>
    </lineage>
</organism>
<evidence type="ECO:0000256" key="6">
    <source>
        <dbReference type="ARBA" id="ARBA00022801"/>
    </source>
</evidence>
<dbReference type="GO" id="GO:0016990">
    <property type="term" value="F:arginine deiminase activity"/>
    <property type="evidence" value="ECO:0007669"/>
    <property type="project" value="UniProtKB-UniRule"/>
</dbReference>
<evidence type="ECO:0000313" key="12">
    <source>
        <dbReference type="Proteomes" id="UP000315759"/>
    </source>
</evidence>
<sequence>MGRLRGGDRDGRGGDRAAGHRQSGRAVTAPEARLGVWSEAGTLRRTMVCAPGLAHQRLTPDTCRELLFDDVVWVQQARRDHFDFVAKMVDRGVEVLELQDLLTDVVAMPDGLEWLLDRKVTDNQVGPALALEIRAWLSELPPDRLAEFLIGGVSYADVPADLVGGFLSAFGELDPAGFVLRPLPNTQFMRDNSSWIFGGVTLNPMYWPARRQETLLTTAVYKFHPAFADEKFDVWLGDPDGPSTDHGFATLEGGDVMPIGKGVVVIGMGERSSHQAITQVARNLFAAGAAERVIIAGLPKSRAAMHLDTVFTFCDRDLVTAYAPVVDGIVPFSLRPDDSSPSGLDIRREPRGLVDTIGDAVGVDFRVVTTAGDVYGVQREQWDDGNNVVAVEPGVVIGYDRNILTNTALRKAGVEVITITASELGRGRGGGRCMTCPILRDPLYV</sequence>
<dbReference type="Gene3D" id="1.10.3930.10">
    <property type="entry name" value="Arginine deiminase"/>
    <property type="match status" value="1"/>
</dbReference>
<evidence type="ECO:0000256" key="9">
    <source>
        <dbReference type="PIRSR" id="PIRSR006356-1"/>
    </source>
</evidence>
<dbReference type="PIRSF" id="PIRSF006356">
    <property type="entry name" value="Arg_deiminase"/>
    <property type="match status" value="1"/>
</dbReference>
<evidence type="ECO:0000256" key="2">
    <source>
        <dbReference type="ARBA" id="ARBA00005213"/>
    </source>
</evidence>
<protein>
    <recommendedName>
        <fullName evidence="8">Arginine deiminase</fullName>
        <shortName evidence="8">ADI</shortName>
        <ecNumber evidence="8">3.5.3.6</ecNumber>
    </recommendedName>
    <alternativeName>
        <fullName evidence="8">Arginine dihydrolase</fullName>
        <shortName evidence="8">AD</shortName>
    </alternativeName>
</protein>
<dbReference type="NCBIfam" id="NF002381">
    <property type="entry name" value="PRK01388.1"/>
    <property type="match status" value="1"/>
</dbReference>
<dbReference type="Pfam" id="PF02274">
    <property type="entry name" value="ADI"/>
    <property type="match status" value="1"/>
</dbReference>
<feature type="region of interest" description="Disordered" evidence="10">
    <location>
        <begin position="1"/>
        <end position="27"/>
    </location>
</feature>
<comment type="pathway">
    <text evidence="2 8">Amino-acid degradation; L-arginine degradation via ADI pathway; carbamoyl phosphate from L-arginine: step 1/2.</text>
</comment>
<evidence type="ECO:0000256" key="4">
    <source>
        <dbReference type="ARBA" id="ARBA00022490"/>
    </source>
</evidence>
<comment type="catalytic activity">
    <reaction evidence="7 8">
        <text>L-arginine + H2O = L-citrulline + NH4(+)</text>
        <dbReference type="Rhea" id="RHEA:19597"/>
        <dbReference type="ChEBI" id="CHEBI:15377"/>
        <dbReference type="ChEBI" id="CHEBI:28938"/>
        <dbReference type="ChEBI" id="CHEBI:32682"/>
        <dbReference type="ChEBI" id="CHEBI:57743"/>
        <dbReference type="EC" id="3.5.3.6"/>
    </reaction>
</comment>
<dbReference type="Proteomes" id="UP000315759">
    <property type="component" value="Unassembled WGS sequence"/>
</dbReference>
<feature type="compositionally biased region" description="Basic and acidic residues" evidence="10">
    <location>
        <begin position="1"/>
        <end position="18"/>
    </location>
</feature>
<evidence type="ECO:0000256" key="5">
    <source>
        <dbReference type="ARBA" id="ARBA00022503"/>
    </source>
</evidence>
<dbReference type="GO" id="GO:0019546">
    <property type="term" value="P:L-arginine deiminase pathway"/>
    <property type="evidence" value="ECO:0007669"/>
    <property type="project" value="TreeGrafter"/>
</dbReference>
<keyword evidence="4 8" id="KW-0963">Cytoplasm</keyword>
<dbReference type="PANTHER" id="PTHR47271">
    <property type="entry name" value="ARGININE DEIMINASE"/>
    <property type="match status" value="1"/>
</dbReference>